<sequence length="371" mass="43223">MAPHAHSSPSPPWQKKLPLPFSFSDTEWTRRTGTIHLWLLYALVLILSTYVLLDIYVNHMHSIGFLDSGIGVPAACKPQGFTAKVFKPNEWEAMERNGSELCGKREGFLEQDQDQVENPWRQMKWIGEAAACPVRGHLIEKLDDRNNFRRGFALRYANDVEDRTHILPWLLPSKTMDLHHRQRRVLLDLGANAFSTSLTWFLRMYPCDFTEIHAFEVNSKLLRKPNPPGFDEESNVAKMNPSSLNVKATPQPPQWMVDRIQLHYSFVSDGDDKASNAINITRFMKEDLRLKATDTVVVKMDIEGSEWPILRRWLSDPEMPLIVDELFVEVHYNHPSMWNYHWSRFGDITRENAKELLADLRWHGFYAHFWP</sequence>
<dbReference type="InterPro" id="IPR026913">
    <property type="entry name" value="METTL24"/>
</dbReference>
<protein>
    <recommendedName>
        <fullName evidence="3">Methyltransferase FkbM domain-containing protein</fullName>
    </recommendedName>
</protein>
<dbReference type="SUPFAM" id="SSF53335">
    <property type="entry name" value="S-adenosyl-L-methionine-dependent methyltransferases"/>
    <property type="match status" value="1"/>
</dbReference>
<evidence type="ECO:0000256" key="1">
    <source>
        <dbReference type="SAM" id="Phobius"/>
    </source>
</evidence>
<name>A9NWQ3_PICSI</name>
<dbReference type="PANTHER" id="PTHR32026">
    <property type="entry name" value="METHYLTRANSFERASE-LIKE PROTEIN 24"/>
    <property type="match status" value="1"/>
</dbReference>
<evidence type="ECO:0000313" key="2">
    <source>
        <dbReference type="EMBL" id="ABK25064.1"/>
    </source>
</evidence>
<evidence type="ECO:0008006" key="3">
    <source>
        <dbReference type="Google" id="ProtNLM"/>
    </source>
</evidence>
<dbReference type="EMBL" id="EF085768">
    <property type="protein sequence ID" value="ABK25064.1"/>
    <property type="molecule type" value="mRNA"/>
</dbReference>
<keyword evidence="1" id="KW-0472">Membrane</keyword>
<reference evidence="2" key="1">
    <citation type="journal article" date="2008" name="BMC Genomics">
        <title>A conifer genomics resource of 200,000 spruce (Picea spp.) ESTs and 6,464 high-quality, sequence-finished full-length cDNAs for Sitka spruce (Picea sitchensis).</title>
        <authorList>
            <person name="Ralph S.G."/>
            <person name="Chun H.J."/>
            <person name="Kolosova N."/>
            <person name="Cooper D."/>
            <person name="Oddy C."/>
            <person name="Ritland C.E."/>
            <person name="Kirkpatrick R."/>
            <person name="Moore R."/>
            <person name="Barber S."/>
            <person name="Holt R.A."/>
            <person name="Jones S.J."/>
            <person name="Marra M.A."/>
            <person name="Douglas C.J."/>
            <person name="Ritland K."/>
            <person name="Bohlmann J."/>
        </authorList>
    </citation>
    <scope>NUCLEOTIDE SEQUENCE</scope>
    <source>
        <tissue evidence="2">Bark</tissue>
    </source>
</reference>
<dbReference type="AlphaFoldDB" id="A9NWQ3"/>
<feature type="transmembrane region" description="Helical" evidence="1">
    <location>
        <begin position="35"/>
        <end position="53"/>
    </location>
</feature>
<keyword evidence="1" id="KW-1133">Transmembrane helix</keyword>
<dbReference type="InterPro" id="IPR029063">
    <property type="entry name" value="SAM-dependent_MTases_sf"/>
</dbReference>
<dbReference type="PANTHER" id="PTHR32026:SF27">
    <property type="entry name" value="METHYLTRANSFERASE FKBM DOMAIN-CONTAINING PROTEIN-RELATED"/>
    <property type="match status" value="1"/>
</dbReference>
<organism evidence="2">
    <name type="scientific">Picea sitchensis</name>
    <name type="common">Sitka spruce</name>
    <name type="synonym">Pinus sitchensis</name>
    <dbReference type="NCBI Taxonomy" id="3332"/>
    <lineage>
        <taxon>Eukaryota</taxon>
        <taxon>Viridiplantae</taxon>
        <taxon>Streptophyta</taxon>
        <taxon>Embryophyta</taxon>
        <taxon>Tracheophyta</taxon>
        <taxon>Spermatophyta</taxon>
        <taxon>Pinopsida</taxon>
        <taxon>Pinidae</taxon>
        <taxon>Conifers I</taxon>
        <taxon>Pinales</taxon>
        <taxon>Pinaceae</taxon>
        <taxon>Picea</taxon>
    </lineage>
</organism>
<dbReference type="Gene3D" id="3.40.50.150">
    <property type="entry name" value="Vaccinia Virus protein VP39"/>
    <property type="match status" value="1"/>
</dbReference>
<keyword evidence="1" id="KW-0812">Transmembrane</keyword>
<accession>A9NWQ3</accession>
<proteinExistence type="evidence at transcript level"/>